<feature type="region of interest" description="Disordered" evidence="1">
    <location>
        <begin position="239"/>
        <end position="267"/>
    </location>
</feature>
<dbReference type="AlphaFoldDB" id="A0A455T0D2"/>
<organism evidence="2">
    <name type="scientific">Thermogemmatispora argillosa</name>
    <dbReference type="NCBI Taxonomy" id="2045280"/>
    <lineage>
        <taxon>Bacteria</taxon>
        <taxon>Bacillati</taxon>
        <taxon>Chloroflexota</taxon>
        <taxon>Ktedonobacteria</taxon>
        <taxon>Thermogemmatisporales</taxon>
        <taxon>Thermogemmatisporaceae</taxon>
        <taxon>Thermogemmatispora</taxon>
    </lineage>
</organism>
<reference evidence="2" key="1">
    <citation type="submission" date="2018-12" db="EMBL/GenBank/DDBJ databases">
        <title>Novel natural products biosynthetic potential of the class Ktedonobacteria.</title>
        <authorList>
            <person name="Zheng Y."/>
            <person name="Saitou A."/>
            <person name="Wang C.M."/>
            <person name="Toyoda A."/>
            <person name="Minakuchi Y."/>
            <person name="Sekiguchi Y."/>
            <person name="Ueda K."/>
            <person name="Takano H."/>
            <person name="Sakai Y."/>
            <person name="Yokota A."/>
            <person name="Yabe S."/>
        </authorList>
    </citation>
    <scope>NUCLEOTIDE SEQUENCE</scope>
    <source>
        <strain evidence="2">A3-2</strain>
    </source>
</reference>
<proteinExistence type="predicted"/>
<accession>A0A455T0D2</accession>
<gene>
    <name evidence="2" type="ORF">KTA_15890</name>
</gene>
<protein>
    <submittedName>
        <fullName evidence="2">Uncharacterized protein</fullName>
    </submittedName>
</protein>
<feature type="compositionally biased region" description="Pro residues" evidence="1">
    <location>
        <begin position="253"/>
        <end position="265"/>
    </location>
</feature>
<evidence type="ECO:0000313" key="2">
    <source>
        <dbReference type="EMBL" id="BBH93390.1"/>
    </source>
</evidence>
<dbReference type="EMBL" id="AP019377">
    <property type="protein sequence ID" value="BBH93390.1"/>
    <property type="molecule type" value="Genomic_DNA"/>
</dbReference>
<name>A0A455T0D2_9CHLR</name>
<evidence type="ECO:0000256" key="1">
    <source>
        <dbReference type="SAM" id="MobiDB-lite"/>
    </source>
</evidence>
<sequence length="319" mass="32968">MYLSWPLCPHPPETSVSTPLLSLSSRCTYPAADPSPLRAFRQQVAPLNDTHITCVQNCAKALAALLEGTSSNGLPLMQGAGADALADTFSQFLDSAQQLTGSTPGELLRRLFLASQTSERRANDLENDLSHTLQYAPPAVLAAPDVDASVPLTASTDGAAAAAEGLSLETIAASADGAAATLSAGAVLQGGLDIPWDAVTVAVGLVALGFTAAVAFSTAPQVTAAREVETLEEIEANNREAYSSDMQTGPDQEPLPPEPPSPTGPQSPFGKWVLLVTALGVTAGLGLSGDTTPSDLAQIFPMISCRNHVASLAQRNEPW</sequence>